<keyword evidence="2" id="KW-1185">Reference proteome</keyword>
<dbReference type="EMBL" id="CABHNW010000178">
    <property type="protein sequence ID" value="VUX40970.1"/>
    <property type="molecule type" value="Genomic_DNA"/>
</dbReference>
<protein>
    <submittedName>
        <fullName evidence="1">Uncharacterized protein</fullName>
    </submittedName>
</protein>
<gene>
    <name evidence="1" type="ORF">RSSSTS7063_01581</name>
</gene>
<dbReference type="Proteomes" id="UP000408482">
    <property type="component" value="Unassembled WGS sequence"/>
</dbReference>
<evidence type="ECO:0000313" key="2">
    <source>
        <dbReference type="Proteomes" id="UP000408482"/>
    </source>
</evidence>
<evidence type="ECO:0000313" key="1">
    <source>
        <dbReference type="EMBL" id="VUX40970.1"/>
    </source>
</evidence>
<reference evidence="1 2" key="1">
    <citation type="submission" date="2019-07" db="EMBL/GenBank/DDBJ databases">
        <authorList>
            <person name="Hibberd C M."/>
            <person name="Gehrig L. J."/>
            <person name="Chang H.-W."/>
            <person name="Venkatesh S."/>
        </authorList>
    </citation>
    <scope>NUCLEOTIDE SEQUENCE [LARGE SCALE GENOMIC DNA]</scope>
    <source>
        <strain evidence="1">Blautia_luti_SSTS_Bg7063</strain>
    </source>
</reference>
<accession>A0A564W8F7</accession>
<proteinExistence type="predicted"/>
<dbReference type="RefSeq" id="WP_279231860.1">
    <property type="nucleotide sequence ID" value="NZ_CABHMX010000017.1"/>
</dbReference>
<sequence length="43" mass="5030">MDKDKGVFMTAREVNMEIEMLKTVFDIVRLVDVSRTAPVNMWL</sequence>
<name>A0A564W8F7_9FIRM</name>
<dbReference type="AlphaFoldDB" id="A0A564W8F7"/>
<organism evidence="1 2">
    <name type="scientific">Blautia luti</name>
    <dbReference type="NCBI Taxonomy" id="89014"/>
    <lineage>
        <taxon>Bacteria</taxon>
        <taxon>Bacillati</taxon>
        <taxon>Bacillota</taxon>
        <taxon>Clostridia</taxon>
        <taxon>Lachnospirales</taxon>
        <taxon>Lachnospiraceae</taxon>
        <taxon>Blautia</taxon>
    </lineage>
</organism>